<sequence length="68" mass="6870">MKLSARNQIKGTVVSVDKGPVTAKVKIDVGGGTIITSTVTTETVDDLALATGDAVTAIIKSSDVIIGK</sequence>
<name>A0ABX2TJ31_9PROT</name>
<protein>
    <submittedName>
        <fullName evidence="4">TOBE domain-containing protein</fullName>
    </submittedName>
</protein>
<keyword evidence="1 2" id="KW-0500">Molybdenum</keyword>
<dbReference type="Proteomes" id="UP000584642">
    <property type="component" value="Unassembled WGS sequence"/>
</dbReference>
<dbReference type="RefSeq" id="WP_180285124.1">
    <property type="nucleotide sequence ID" value="NZ_JABFDB010000026.1"/>
</dbReference>
<dbReference type="InterPro" id="IPR005116">
    <property type="entry name" value="Transp-assoc_OB_typ1"/>
</dbReference>
<evidence type="ECO:0000259" key="3">
    <source>
        <dbReference type="PROSITE" id="PS51866"/>
    </source>
</evidence>
<reference evidence="4 5" key="1">
    <citation type="submission" date="2020-05" db="EMBL/GenBank/DDBJ databases">
        <title>Azospirillum oleiclasticum sp. nov, a nitrogen-fixing and heavy crude oil-emulsifying bacterium isolated from the crude oil of Yumen Oilfield.</title>
        <authorList>
            <person name="Wu D."/>
            <person name="Cai M."/>
            <person name="Zhang X."/>
        </authorList>
    </citation>
    <scope>NUCLEOTIDE SEQUENCE [LARGE SCALE GENOMIC DNA]</scope>
    <source>
        <strain evidence="4 5">ROY-1-1-2</strain>
    </source>
</reference>
<evidence type="ECO:0000256" key="2">
    <source>
        <dbReference type="PROSITE-ProRule" id="PRU01213"/>
    </source>
</evidence>
<feature type="domain" description="Mop" evidence="3">
    <location>
        <begin position="2"/>
        <end position="68"/>
    </location>
</feature>
<dbReference type="Gene3D" id="2.40.50.100">
    <property type="match status" value="1"/>
</dbReference>
<comment type="caution">
    <text evidence="4">The sequence shown here is derived from an EMBL/GenBank/DDBJ whole genome shotgun (WGS) entry which is preliminary data.</text>
</comment>
<evidence type="ECO:0000256" key="1">
    <source>
        <dbReference type="ARBA" id="ARBA00022505"/>
    </source>
</evidence>
<evidence type="ECO:0000313" key="5">
    <source>
        <dbReference type="Proteomes" id="UP000584642"/>
    </source>
</evidence>
<dbReference type="PROSITE" id="PS51866">
    <property type="entry name" value="MOP"/>
    <property type="match status" value="1"/>
</dbReference>
<dbReference type="NCBIfam" id="TIGR00638">
    <property type="entry name" value="Mop"/>
    <property type="match status" value="1"/>
</dbReference>
<dbReference type="EMBL" id="JABFDB010000026">
    <property type="protein sequence ID" value="NYZ23346.1"/>
    <property type="molecule type" value="Genomic_DNA"/>
</dbReference>
<proteinExistence type="predicted"/>
<dbReference type="Pfam" id="PF03459">
    <property type="entry name" value="TOBE"/>
    <property type="match status" value="1"/>
</dbReference>
<keyword evidence="5" id="KW-1185">Reference proteome</keyword>
<evidence type="ECO:0000313" key="4">
    <source>
        <dbReference type="EMBL" id="NYZ23346.1"/>
    </source>
</evidence>
<organism evidence="4 5">
    <name type="scientific">Azospirillum oleiclasticum</name>
    <dbReference type="NCBI Taxonomy" id="2735135"/>
    <lineage>
        <taxon>Bacteria</taxon>
        <taxon>Pseudomonadati</taxon>
        <taxon>Pseudomonadota</taxon>
        <taxon>Alphaproteobacteria</taxon>
        <taxon>Rhodospirillales</taxon>
        <taxon>Azospirillaceae</taxon>
        <taxon>Azospirillum</taxon>
    </lineage>
</organism>
<gene>
    <name evidence="4" type="ORF">HND93_26905</name>
</gene>
<accession>A0ABX2TJ31</accession>
<dbReference type="InterPro" id="IPR008995">
    <property type="entry name" value="Mo/tungstate-bd_C_term_dom"/>
</dbReference>
<dbReference type="InterPro" id="IPR004606">
    <property type="entry name" value="Mop_domain"/>
</dbReference>
<dbReference type="SUPFAM" id="SSF50331">
    <property type="entry name" value="MOP-like"/>
    <property type="match status" value="1"/>
</dbReference>